<gene>
    <name evidence="10" type="ORF">Dthio_PD0278</name>
</gene>
<keyword evidence="4 8" id="KW-0812">Transmembrane</keyword>
<feature type="domain" description="POTRA" evidence="9">
    <location>
        <begin position="68"/>
        <end position="136"/>
    </location>
</feature>
<dbReference type="AlphaFoldDB" id="D6SUI4"/>
<feature type="transmembrane region" description="Helical" evidence="8">
    <location>
        <begin position="27"/>
        <end position="56"/>
    </location>
</feature>
<comment type="caution">
    <text evidence="10">The sequence shown here is derived from an EMBL/GenBank/DDBJ whole genome shotgun (WGS) entry which is preliminary data.</text>
</comment>
<name>D6SUI4_9BACT</name>
<evidence type="ECO:0000256" key="2">
    <source>
        <dbReference type="ARBA" id="ARBA00022475"/>
    </source>
</evidence>
<evidence type="ECO:0000256" key="8">
    <source>
        <dbReference type="SAM" id="Phobius"/>
    </source>
</evidence>
<dbReference type="PANTHER" id="PTHR35851:SF1">
    <property type="entry name" value="CELL DIVISION PROTEIN FTSQ"/>
    <property type="match status" value="1"/>
</dbReference>
<keyword evidence="5 8" id="KW-1133">Transmembrane helix</keyword>
<dbReference type="InterPro" id="IPR026579">
    <property type="entry name" value="FtsQ"/>
</dbReference>
<evidence type="ECO:0000256" key="1">
    <source>
        <dbReference type="ARBA" id="ARBA00004370"/>
    </source>
</evidence>
<dbReference type="eggNOG" id="COG1589">
    <property type="taxonomic scope" value="Bacteria"/>
</dbReference>
<evidence type="ECO:0000313" key="10">
    <source>
        <dbReference type="EMBL" id="EFI32964.1"/>
    </source>
</evidence>
<protein>
    <submittedName>
        <fullName evidence="10">Polypeptide-transport-associated domain protein FtsQ-type</fullName>
    </submittedName>
</protein>
<dbReference type="EMBL" id="ACJN02000004">
    <property type="protein sequence ID" value="EFI32964.1"/>
    <property type="molecule type" value="Genomic_DNA"/>
</dbReference>
<keyword evidence="2" id="KW-1003">Cell membrane</keyword>
<dbReference type="InterPro" id="IPR034746">
    <property type="entry name" value="POTRA"/>
</dbReference>
<keyword evidence="6 8" id="KW-0472">Membrane</keyword>
<comment type="subcellular location">
    <subcellularLocation>
        <location evidence="1">Membrane</location>
    </subcellularLocation>
</comment>
<evidence type="ECO:0000256" key="3">
    <source>
        <dbReference type="ARBA" id="ARBA00022618"/>
    </source>
</evidence>
<evidence type="ECO:0000313" key="11">
    <source>
        <dbReference type="Proteomes" id="UP000005496"/>
    </source>
</evidence>
<sequence>MTARRTRTRRNTGSQHSPRPVGVLRRFFSAVTGLLGLVLVLCLSLGILVLVSAALIHGYRYATSSEYLALQEIEIKGNQRLTYAEVLRLMQVDTGENMLKLNISRMQKNLADSPWIKQARVRRDFPDQLHVDIQEKQAYFWVQNDHNLYYADKKGRTIDRLSPERLVSLPVLHLHDGAGSRHVAEIVTTLERRRFPFSIQDISWIRITETGRAHMYIHGLDLELSLDCRELEPQTDKLNLVWNDLRRRQDIDAVKRITVAGENAWVAYRRQAKPENQGK</sequence>
<dbReference type="GO" id="GO:0016020">
    <property type="term" value="C:membrane"/>
    <property type="evidence" value="ECO:0007669"/>
    <property type="project" value="UniProtKB-SubCell"/>
</dbReference>
<keyword evidence="7" id="KW-0131">Cell cycle</keyword>
<accession>D6SUI4</accession>
<evidence type="ECO:0000256" key="5">
    <source>
        <dbReference type="ARBA" id="ARBA00022989"/>
    </source>
</evidence>
<evidence type="ECO:0000256" key="4">
    <source>
        <dbReference type="ARBA" id="ARBA00022692"/>
    </source>
</evidence>
<dbReference type="Pfam" id="PF08478">
    <property type="entry name" value="POTRA_1"/>
    <property type="match status" value="1"/>
</dbReference>
<dbReference type="GO" id="GO:0090529">
    <property type="term" value="P:cell septum assembly"/>
    <property type="evidence" value="ECO:0007669"/>
    <property type="project" value="InterPro"/>
</dbReference>
<keyword evidence="3" id="KW-0132">Cell division</keyword>
<dbReference type="RefSeq" id="WP_008871657.1">
    <property type="nucleotide sequence ID" value="NZ_ACJN02000004.1"/>
</dbReference>
<proteinExistence type="predicted"/>
<dbReference type="PROSITE" id="PS51779">
    <property type="entry name" value="POTRA"/>
    <property type="match status" value="1"/>
</dbReference>
<dbReference type="InterPro" id="IPR013685">
    <property type="entry name" value="POTRA_FtsQ_type"/>
</dbReference>
<dbReference type="PANTHER" id="PTHR35851">
    <property type="entry name" value="CELL DIVISION PROTEIN FTSQ"/>
    <property type="match status" value="1"/>
</dbReference>
<keyword evidence="11" id="KW-1185">Reference proteome</keyword>
<evidence type="ECO:0000256" key="7">
    <source>
        <dbReference type="ARBA" id="ARBA00023306"/>
    </source>
</evidence>
<reference evidence="10" key="1">
    <citation type="submission" date="2010-05" db="EMBL/GenBank/DDBJ databases">
        <title>The draft genome of Desulfonatronospira thiodismutans ASO3-1.</title>
        <authorList>
            <consortium name="US DOE Joint Genome Institute (JGI-PGF)"/>
            <person name="Lucas S."/>
            <person name="Copeland A."/>
            <person name="Lapidus A."/>
            <person name="Cheng J.-F."/>
            <person name="Bruce D."/>
            <person name="Goodwin L."/>
            <person name="Pitluck S."/>
            <person name="Chertkov O."/>
            <person name="Brettin T."/>
            <person name="Detter J.C."/>
            <person name="Han C."/>
            <person name="Land M.L."/>
            <person name="Hauser L."/>
            <person name="Kyrpides N."/>
            <person name="Mikhailova N."/>
            <person name="Muyzer G."/>
            <person name="Woyke T."/>
        </authorList>
    </citation>
    <scope>NUCLEOTIDE SEQUENCE [LARGE SCALE GENOMIC DNA]</scope>
    <source>
        <strain evidence="10">ASO3-1</strain>
    </source>
</reference>
<dbReference type="Gene3D" id="3.10.20.310">
    <property type="entry name" value="membrane protein fhac"/>
    <property type="match status" value="1"/>
</dbReference>
<evidence type="ECO:0000259" key="9">
    <source>
        <dbReference type="PROSITE" id="PS51779"/>
    </source>
</evidence>
<dbReference type="Proteomes" id="UP000005496">
    <property type="component" value="Unassembled WGS sequence"/>
</dbReference>
<organism evidence="10 11">
    <name type="scientific">Desulfonatronospira thiodismutans ASO3-1</name>
    <dbReference type="NCBI Taxonomy" id="555779"/>
    <lineage>
        <taxon>Bacteria</taxon>
        <taxon>Pseudomonadati</taxon>
        <taxon>Thermodesulfobacteriota</taxon>
        <taxon>Desulfovibrionia</taxon>
        <taxon>Desulfovibrionales</taxon>
        <taxon>Desulfonatronovibrionaceae</taxon>
        <taxon>Desulfonatronospira</taxon>
    </lineage>
</organism>
<evidence type="ECO:0000256" key="6">
    <source>
        <dbReference type="ARBA" id="ARBA00023136"/>
    </source>
</evidence>